<accession>A0A328YJE2</accession>
<dbReference type="RefSeq" id="WP_112112320.1">
    <property type="nucleotide sequence ID" value="NZ_QLSZ01000002.1"/>
</dbReference>
<dbReference type="InterPro" id="IPR021352">
    <property type="entry name" value="DUF2971"/>
</dbReference>
<dbReference type="EMBL" id="QLSZ01000002">
    <property type="protein sequence ID" value="RAR74171.1"/>
    <property type="molecule type" value="Genomic_DNA"/>
</dbReference>
<protein>
    <recommendedName>
        <fullName evidence="3">DUF2971 family protein</fullName>
    </recommendedName>
</protein>
<sequence>MKIQNNEDASQMADKFLDVVFKPFFPKARYKSKFMMSGESPPTSFKGEISNENLFDETKYKLEPKKELLHFTTLQGLNSILETGYFRLSSIENLSDNLELILGLNRMKEELNIEISDDTISNLKQNIFCLSSCLNTPETITDTYMWENYSNRGSGAVLVFEVENVNLNLLFGKVLYGNENLTIFDDLKNSIIKHKNNFGGFMPNNLYEMMSKIFCFHKANKFHRENEVRLLIKENKNNIYDDHNNLFIDKIINSQNEVRYIYKLVLQERIEDWYNKNYSHRENITLEDAQQKLPKIKIKKIVLGYNIKNTYEIRQFLIEKRKKLSMNFDIEIINSDLQFFT</sequence>
<evidence type="ECO:0008006" key="3">
    <source>
        <dbReference type="Google" id="ProtNLM"/>
    </source>
</evidence>
<keyword evidence="2" id="KW-1185">Reference proteome</keyword>
<dbReference type="OrthoDB" id="190848at2"/>
<evidence type="ECO:0000313" key="1">
    <source>
        <dbReference type="EMBL" id="RAR74171.1"/>
    </source>
</evidence>
<dbReference type="Proteomes" id="UP000248840">
    <property type="component" value="Unassembled WGS sequence"/>
</dbReference>
<organism evidence="1 2">
    <name type="scientific">Flavobacterium aciduliphilum</name>
    <dbReference type="NCBI Taxonomy" id="1101402"/>
    <lineage>
        <taxon>Bacteria</taxon>
        <taxon>Pseudomonadati</taxon>
        <taxon>Bacteroidota</taxon>
        <taxon>Flavobacteriia</taxon>
        <taxon>Flavobacteriales</taxon>
        <taxon>Flavobacteriaceae</taxon>
        <taxon>Flavobacterium</taxon>
    </lineage>
</organism>
<reference evidence="1 2" key="1">
    <citation type="submission" date="2018-06" db="EMBL/GenBank/DDBJ databases">
        <title>Genomic Encyclopedia of Archaeal and Bacterial Type Strains, Phase II (KMG-II): from individual species to whole genera.</title>
        <authorList>
            <person name="Goeker M."/>
        </authorList>
    </citation>
    <scope>NUCLEOTIDE SEQUENCE [LARGE SCALE GENOMIC DNA]</scope>
    <source>
        <strain evidence="1 2">DSM 25663</strain>
    </source>
</reference>
<evidence type="ECO:0000313" key="2">
    <source>
        <dbReference type="Proteomes" id="UP000248840"/>
    </source>
</evidence>
<proteinExistence type="predicted"/>
<gene>
    <name evidence="1" type="ORF">CLV55_102101</name>
</gene>
<dbReference type="Pfam" id="PF11185">
    <property type="entry name" value="DUF2971"/>
    <property type="match status" value="1"/>
</dbReference>
<comment type="caution">
    <text evidence="1">The sequence shown here is derived from an EMBL/GenBank/DDBJ whole genome shotgun (WGS) entry which is preliminary data.</text>
</comment>
<dbReference type="AlphaFoldDB" id="A0A328YJE2"/>
<name>A0A328YJE2_9FLAO</name>